<sequence>MSDSMTGPETGAFDTGPFGAEARTPVEPVPVPEPVPEPVPVPVPSAGPEAMAGPGPEGEPGPQAEAGPAAEPEDDPAAPAPLHVPRTPTGNAEVDAQLDRLADVDHLATDGHVEVYEDVHRGLRDALTALDARPGPPVPPAPHSSNDSNSNRS</sequence>
<feature type="region of interest" description="Disordered" evidence="1">
    <location>
        <begin position="1"/>
        <end position="94"/>
    </location>
</feature>
<gene>
    <name evidence="2" type="ORF">QF035_008000</name>
</gene>
<feature type="compositionally biased region" description="Low complexity" evidence="1">
    <location>
        <begin position="46"/>
        <end position="70"/>
    </location>
</feature>
<evidence type="ECO:0000256" key="1">
    <source>
        <dbReference type="SAM" id="MobiDB-lite"/>
    </source>
</evidence>
<keyword evidence="3" id="KW-1185">Reference proteome</keyword>
<feature type="compositionally biased region" description="Polar residues" evidence="1">
    <location>
        <begin position="143"/>
        <end position="153"/>
    </location>
</feature>
<name>A0ABU0T3N9_9ACTN</name>
<protein>
    <submittedName>
        <fullName evidence="2">Uncharacterized protein</fullName>
    </submittedName>
</protein>
<dbReference type="Proteomes" id="UP001230328">
    <property type="component" value="Unassembled WGS sequence"/>
</dbReference>
<dbReference type="EMBL" id="JAUSZI010000002">
    <property type="protein sequence ID" value="MDQ1030418.1"/>
    <property type="molecule type" value="Genomic_DNA"/>
</dbReference>
<proteinExistence type="predicted"/>
<feature type="region of interest" description="Disordered" evidence="1">
    <location>
        <begin position="127"/>
        <end position="153"/>
    </location>
</feature>
<accession>A0ABU0T3N9</accession>
<organism evidence="2 3">
    <name type="scientific">Streptomyces umbrinus</name>
    <dbReference type="NCBI Taxonomy" id="67370"/>
    <lineage>
        <taxon>Bacteria</taxon>
        <taxon>Bacillati</taxon>
        <taxon>Actinomycetota</taxon>
        <taxon>Actinomycetes</taxon>
        <taxon>Kitasatosporales</taxon>
        <taxon>Streptomycetaceae</taxon>
        <taxon>Streptomyces</taxon>
        <taxon>Streptomyces phaeochromogenes group</taxon>
    </lineage>
</organism>
<evidence type="ECO:0000313" key="2">
    <source>
        <dbReference type="EMBL" id="MDQ1030418.1"/>
    </source>
</evidence>
<comment type="caution">
    <text evidence="2">The sequence shown here is derived from an EMBL/GenBank/DDBJ whole genome shotgun (WGS) entry which is preliminary data.</text>
</comment>
<reference evidence="2 3" key="1">
    <citation type="submission" date="2023-07" db="EMBL/GenBank/DDBJ databases">
        <title>Comparative genomics of wheat-associated soil bacteria to identify genetic determinants of phenazine resistance.</title>
        <authorList>
            <person name="Mouncey N."/>
        </authorList>
    </citation>
    <scope>NUCLEOTIDE SEQUENCE [LARGE SCALE GENOMIC DNA]</scope>
    <source>
        <strain evidence="2 3">V2I4</strain>
    </source>
</reference>
<feature type="compositionally biased region" description="Pro residues" evidence="1">
    <location>
        <begin position="27"/>
        <end position="45"/>
    </location>
</feature>
<evidence type="ECO:0000313" key="3">
    <source>
        <dbReference type="Proteomes" id="UP001230328"/>
    </source>
</evidence>